<name>X0V1I7_9ZZZZ</name>
<evidence type="ECO:0000313" key="1">
    <source>
        <dbReference type="EMBL" id="GAG11950.1"/>
    </source>
</evidence>
<dbReference type="AlphaFoldDB" id="X0V1I7"/>
<comment type="caution">
    <text evidence="1">The sequence shown here is derived from an EMBL/GenBank/DDBJ whole genome shotgun (WGS) entry which is preliminary data.</text>
</comment>
<organism evidence="1">
    <name type="scientific">marine sediment metagenome</name>
    <dbReference type="NCBI Taxonomy" id="412755"/>
    <lineage>
        <taxon>unclassified sequences</taxon>
        <taxon>metagenomes</taxon>
        <taxon>ecological metagenomes</taxon>
    </lineage>
</organism>
<reference evidence="1" key="1">
    <citation type="journal article" date="2014" name="Front. Microbiol.">
        <title>High frequency of phylogenetically diverse reductive dehalogenase-homologous genes in deep subseafloor sedimentary metagenomes.</title>
        <authorList>
            <person name="Kawai M."/>
            <person name="Futagami T."/>
            <person name="Toyoda A."/>
            <person name="Takaki Y."/>
            <person name="Nishi S."/>
            <person name="Hori S."/>
            <person name="Arai W."/>
            <person name="Tsubouchi T."/>
            <person name="Morono Y."/>
            <person name="Uchiyama I."/>
            <person name="Ito T."/>
            <person name="Fujiyama A."/>
            <person name="Inagaki F."/>
            <person name="Takami H."/>
        </authorList>
    </citation>
    <scope>NUCLEOTIDE SEQUENCE</scope>
    <source>
        <strain evidence="1">Expedition CK06-06</strain>
    </source>
</reference>
<dbReference type="EMBL" id="BARS01022174">
    <property type="protein sequence ID" value="GAG11950.1"/>
    <property type="molecule type" value="Genomic_DNA"/>
</dbReference>
<sequence length="38" mass="4212">GGKGPYWTHPVVIGGRLYIRHADKLFIYDVNGSDAPLK</sequence>
<protein>
    <recommendedName>
        <fullName evidence="2">Pyrrolo-quinoline quinone</fullName>
    </recommendedName>
</protein>
<gene>
    <name evidence="1" type="ORF">S01H1_35479</name>
</gene>
<feature type="non-terminal residue" evidence="1">
    <location>
        <position position="1"/>
    </location>
</feature>
<proteinExistence type="predicted"/>
<accession>X0V1I7</accession>
<evidence type="ECO:0008006" key="2">
    <source>
        <dbReference type="Google" id="ProtNLM"/>
    </source>
</evidence>